<sequence>MAKLQVKRSGSIRQTNPFAGRIPETSPSTTPAWLLELKQMNSSIKNTTTSLIVKEIPVEVISTPNSVSTNMSPRIETSNKVQSRLQPLQDFTPVLPRLT</sequence>
<comment type="caution">
    <text evidence="2">The sequence shown here is derived from an EMBL/GenBank/DDBJ whole genome shotgun (WGS) entry which is preliminary data.</text>
</comment>
<evidence type="ECO:0000313" key="2">
    <source>
        <dbReference type="EMBL" id="CAG7678083.1"/>
    </source>
</evidence>
<proteinExistence type="predicted"/>
<reference evidence="2" key="1">
    <citation type="submission" date="2021-06" db="EMBL/GenBank/DDBJ databases">
        <authorList>
            <person name="Hodson N. C."/>
            <person name="Mongue J. A."/>
            <person name="Jaron S. K."/>
        </authorList>
    </citation>
    <scope>NUCLEOTIDE SEQUENCE</scope>
</reference>
<evidence type="ECO:0000313" key="3">
    <source>
        <dbReference type="Proteomes" id="UP000708208"/>
    </source>
</evidence>
<dbReference type="Proteomes" id="UP000708208">
    <property type="component" value="Unassembled WGS sequence"/>
</dbReference>
<protein>
    <submittedName>
        <fullName evidence="2">Uncharacterized protein</fullName>
    </submittedName>
</protein>
<keyword evidence="3" id="KW-1185">Reference proteome</keyword>
<evidence type="ECO:0000256" key="1">
    <source>
        <dbReference type="SAM" id="MobiDB-lite"/>
    </source>
</evidence>
<dbReference type="EMBL" id="CAJVCH010014351">
    <property type="protein sequence ID" value="CAG7678083.1"/>
    <property type="molecule type" value="Genomic_DNA"/>
</dbReference>
<organism evidence="2 3">
    <name type="scientific">Allacma fusca</name>
    <dbReference type="NCBI Taxonomy" id="39272"/>
    <lineage>
        <taxon>Eukaryota</taxon>
        <taxon>Metazoa</taxon>
        <taxon>Ecdysozoa</taxon>
        <taxon>Arthropoda</taxon>
        <taxon>Hexapoda</taxon>
        <taxon>Collembola</taxon>
        <taxon>Symphypleona</taxon>
        <taxon>Sminthuridae</taxon>
        <taxon>Allacma</taxon>
    </lineage>
</organism>
<gene>
    <name evidence="2" type="ORF">AFUS01_LOCUS2519</name>
</gene>
<name>A0A8J2NN80_9HEXA</name>
<feature type="region of interest" description="Disordered" evidence="1">
    <location>
        <begin position="1"/>
        <end position="27"/>
    </location>
</feature>
<accession>A0A8J2NN80</accession>
<dbReference type="AlphaFoldDB" id="A0A8J2NN80"/>